<evidence type="ECO:0000256" key="4">
    <source>
        <dbReference type="ARBA" id="ARBA00022723"/>
    </source>
</evidence>
<dbReference type="RefSeq" id="WP_109835806.1">
    <property type="nucleotide sequence ID" value="NZ_QGKM01000003.1"/>
</dbReference>
<feature type="domain" description="PIN" evidence="9">
    <location>
        <begin position="2"/>
        <end position="122"/>
    </location>
</feature>
<dbReference type="GO" id="GO:0004540">
    <property type="term" value="F:RNA nuclease activity"/>
    <property type="evidence" value="ECO:0007669"/>
    <property type="project" value="InterPro"/>
</dbReference>
<feature type="binding site" evidence="8">
    <location>
        <position position="5"/>
    </location>
    <ligand>
        <name>Mg(2+)</name>
        <dbReference type="ChEBI" id="CHEBI:18420"/>
    </ligand>
</feature>
<protein>
    <recommendedName>
        <fullName evidence="8">Ribonuclease VapC</fullName>
        <shortName evidence="8">RNase VapC</shortName>
        <ecNumber evidence="8">3.1.-.-</ecNumber>
    </recommendedName>
    <alternativeName>
        <fullName evidence="8">Toxin VapC</fullName>
    </alternativeName>
</protein>
<comment type="caution">
    <text evidence="10">The sequence shown here is derived from an EMBL/GenBank/DDBJ whole genome shotgun (WGS) entry which is preliminary data.</text>
</comment>
<dbReference type="GO" id="GO:0090729">
    <property type="term" value="F:toxin activity"/>
    <property type="evidence" value="ECO:0007669"/>
    <property type="project" value="UniProtKB-KW"/>
</dbReference>
<evidence type="ECO:0000256" key="8">
    <source>
        <dbReference type="HAMAP-Rule" id="MF_00265"/>
    </source>
</evidence>
<dbReference type="InterPro" id="IPR050556">
    <property type="entry name" value="Type_II_TA_system_RNase"/>
</dbReference>
<dbReference type="PANTHER" id="PTHR33653">
    <property type="entry name" value="RIBONUCLEASE VAPC2"/>
    <property type="match status" value="1"/>
</dbReference>
<organism evidence="10 11">
    <name type="scientific">Leucothrix pacifica</name>
    <dbReference type="NCBI Taxonomy" id="1247513"/>
    <lineage>
        <taxon>Bacteria</taxon>
        <taxon>Pseudomonadati</taxon>
        <taxon>Pseudomonadota</taxon>
        <taxon>Gammaproteobacteria</taxon>
        <taxon>Thiotrichales</taxon>
        <taxon>Thiotrichaceae</taxon>
        <taxon>Leucothrix</taxon>
    </lineage>
</organism>
<dbReference type="GO" id="GO:0016787">
    <property type="term" value="F:hydrolase activity"/>
    <property type="evidence" value="ECO:0007669"/>
    <property type="project" value="UniProtKB-KW"/>
</dbReference>
<dbReference type="GO" id="GO:0000287">
    <property type="term" value="F:magnesium ion binding"/>
    <property type="evidence" value="ECO:0007669"/>
    <property type="project" value="UniProtKB-UniRule"/>
</dbReference>
<keyword evidence="2 8" id="KW-1277">Toxin-antitoxin system</keyword>
<keyword evidence="3 8" id="KW-0540">Nuclease</keyword>
<comment type="cofactor">
    <cofactor evidence="1 8">
        <name>Mg(2+)</name>
        <dbReference type="ChEBI" id="CHEBI:18420"/>
    </cofactor>
</comment>
<keyword evidence="6 8" id="KW-0460">Magnesium</keyword>
<keyword evidence="4 8" id="KW-0479">Metal-binding</keyword>
<dbReference type="OrthoDB" id="9796690at2"/>
<dbReference type="Proteomes" id="UP000245539">
    <property type="component" value="Unassembled WGS sequence"/>
</dbReference>
<keyword evidence="11" id="KW-1185">Reference proteome</keyword>
<dbReference type="InterPro" id="IPR022907">
    <property type="entry name" value="VapC_family"/>
</dbReference>
<dbReference type="EMBL" id="QGKM01000003">
    <property type="protein sequence ID" value="PWR00435.1"/>
    <property type="molecule type" value="Genomic_DNA"/>
</dbReference>
<evidence type="ECO:0000256" key="2">
    <source>
        <dbReference type="ARBA" id="ARBA00022649"/>
    </source>
</evidence>
<gene>
    <name evidence="8" type="primary">vapC</name>
    <name evidence="10" type="ORF">DKW60_01010</name>
</gene>
<name>A0A317CPR2_9GAMM</name>
<dbReference type="CDD" id="cd09881">
    <property type="entry name" value="PIN_VapC4-5_FitB-like"/>
    <property type="match status" value="1"/>
</dbReference>
<comment type="similarity">
    <text evidence="7 8">Belongs to the PINc/VapC protein family.</text>
</comment>
<keyword evidence="5 8" id="KW-0378">Hydrolase</keyword>
<evidence type="ECO:0000313" key="11">
    <source>
        <dbReference type="Proteomes" id="UP000245539"/>
    </source>
</evidence>
<comment type="function">
    <text evidence="8">Toxic component of a toxin-antitoxin (TA) system. An RNase.</text>
</comment>
<evidence type="ECO:0000256" key="7">
    <source>
        <dbReference type="ARBA" id="ARBA00038093"/>
    </source>
</evidence>
<dbReference type="Gene3D" id="3.40.50.1010">
    <property type="entry name" value="5'-nuclease"/>
    <property type="match status" value="1"/>
</dbReference>
<dbReference type="InterPro" id="IPR029060">
    <property type="entry name" value="PIN-like_dom_sf"/>
</dbReference>
<dbReference type="PANTHER" id="PTHR33653:SF1">
    <property type="entry name" value="RIBONUCLEASE VAPC2"/>
    <property type="match status" value="1"/>
</dbReference>
<dbReference type="HAMAP" id="MF_00265">
    <property type="entry name" value="VapC_Nob1"/>
    <property type="match status" value="1"/>
</dbReference>
<dbReference type="InterPro" id="IPR002716">
    <property type="entry name" value="PIN_dom"/>
</dbReference>
<proteinExistence type="inferred from homology"/>
<evidence type="ECO:0000256" key="3">
    <source>
        <dbReference type="ARBA" id="ARBA00022722"/>
    </source>
</evidence>
<dbReference type="SUPFAM" id="SSF88723">
    <property type="entry name" value="PIN domain-like"/>
    <property type="match status" value="1"/>
</dbReference>
<dbReference type="AlphaFoldDB" id="A0A317CPR2"/>
<reference evidence="10 11" key="1">
    <citation type="submission" date="2018-05" db="EMBL/GenBank/DDBJ databases">
        <title>Leucothrix arctica sp. nov., isolated from Arctic seawater.</title>
        <authorList>
            <person name="Choi A."/>
            <person name="Baek K."/>
        </authorList>
    </citation>
    <scope>NUCLEOTIDE SEQUENCE [LARGE SCALE GENOMIC DNA]</scope>
    <source>
        <strain evidence="10 11">JCM 18388</strain>
    </source>
</reference>
<dbReference type="Pfam" id="PF01850">
    <property type="entry name" value="PIN"/>
    <property type="match status" value="1"/>
</dbReference>
<keyword evidence="8" id="KW-0800">Toxin</keyword>
<evidence type="ECO:0000256" key="1">
    <source>
        <dbReference type="ARBA" id="ARBA00001946"/>
    </source>
</evidence>
<dbReference type="EC" id="3.1.-.-" evidence="8"/>
<sequence length="132" mass="15027">MYLLDTNTCIQIINRPTGPVAERFHRHQPHQLKVCSIVKSELFYGARKSQKVESNLERVKFFCAPLESLPFDDFCAEEYGQIKAVLASQGQLIGPNDLLIAALARTYDAILVTNNTREFSRVIGLRLEDWQS</sequence>
<evidence type="ECO:0000256" key="6">
    <source>
        <dbReference type="ARBA" id="ARBA00022842"/>
    </source>
</evidence>
<feature type="binding site" evidence="8">
    <location>
        <position position="97"/>
    </location>
    <ligand>
        <name>Mg(2+)</name>
        <dbReference type="ChEBI" id="CHEBI:18420"/>
    </ligand>
</feature>
<evidence type="ECO:0000256" key="5">
    <source>
        <dbReference type="ARBA" id="ARBA00022801"/>
    </source>
</evidence>
<evidence type="ECO:0000313" key="10">
    <source>
        <dbReference type="EMBL" id="PWR00435.1"/>
    </source>
</evidence>
<evidence type="ECO:0000259" key="9">
    <source>
        <dbReference type="Pfam" id="PF01850"/>
    </source>
</evidence>
<accession>A0A317CPR2</accession>